<sequence length="550" mass="59477">MAKLLLITRLGRMQQSMQSLLIVWFLISITASLLLASVYAQAAVEDQKLFFVFGDSYADTGNSPKSGPNEGSGWLYPYGITWPQYPAGRFSDGKVESDFFAELLGIPTPPPYLNLTDQSTANGVNFATAGSGVTFAYGENPLGGQVDNLELFLRTDPYSKEALANSVTLVSVNGNDYTAFNGNTSTASTAKVVYIEYVVPGIAHNLQRLYDFGLRDVMVSNLPPASCIPVYTQQYNYSKCDTALDNLNQFHNHLLLVAVEELNYVNPGARFIILDAFAAFSQLFEQANAVGFTDGLVPCCQGLGNNTCAATDPATGKPLYTLCKDIGKALFWDYEHPTQSAWHYIINLFATTPGFILLADAPTLLDWFKNNAAIQAGPVAPPIPQPDPSLGAGEYEQAFNEILPNVNYSETLGLLQSEDVATLLGQTPAGKVTVFLPNNQAYLNAYYTAIDMIFSNNLIDTVGFYHIVSGSVLDYNTLLSSHPSSLTTVLGLQLPVTFQPSVGIFVGQASTAAQIEPSAALIVQPNLYLVPGEVVVHGINNILFPPGIMY</sequence>
<evidence type="ECO:0000256" key="3">
    <source>
        <dbReference type="ARBA" id="ARBA00023098"/>
    </source>
</evidence>
<comment type="similarity">
    <text evidence="1">Belongs to the 'GDSL' lipolytic enzyme family.</text>
</comment>
<evidence type="ECO:0000313" key="6">
    <source>
        <dbReference type="Proteomes" id="UP001497444"/>
    </source>
</evidence>
<evidence type="ECO:0000313" key="5">
    <source>
        <dbReference type="EMBL" id="CAK9278642.1"/>
    </source>
</evidence>
<dbReference type="Pfam" id="PF02469">
    <property type="entry name" value="Fasciclin"/>
    <property type="match status" value="1"/>
</dbReference>
<name>A0ABP0XIZ8_9BRYO</name>
<feature type="domain" description="FAS1" evidence="4">
    <location>
        <begin position="395"/>
        <end position="543"/>
    </location>
</feature>
<keyword evidence="2" id="KW-0378">Hydrolase</keyword>
<evidence type="ECO:0000259" key="4">
    <source>
        <dbReference type="PROSITE" id="PS50213"/>
    </source>
</evidence>
<reference evidence="5" key="1">
    <citation type="submission" date="2024-02" db="EMBL/GenBank/DDBJ databases">
        <authorList>
            <consortium name="ELIXIR-Norway"/>
            <consortium name="Elixir Norway"/>
        </authorList>
    </citation>
    <scope>NUCLEOTIDE SEQUENCE</scope>
</reference>
<organism evidence="5 6">
    <name type="scientific">Sphagnum jensenii</name>
    <dbReference type="NCBI Taxonomy" id="128206"/>
    <lineage>
        <taxon>Eukaryota</taxon>
        <taxon>Viridiplantae</taxon>
        <taxon>Streptophyta</taxon>
        <taxon>Embryophyta</taxon>
        <taxon>Bryophyta</taxon>
        <taxon>Sphagnophytina</taxon>
        <taxon>Sphagnopsida</taxon>
        <taxon>Sphagnales</taxon>
        <taxon>Sphagnaceae</taxon>
        <taxon>Sphagnum</taxon>
    </lineage>
</organism>
<evidence type="ECO:0000256" key="2">
    <source>
        <dbReference type="ARBA" id="ARBA00022801"/>
    </source>
</evidence>
<dbReference type="InterPro" id="IPR036378">
    <property type="entry name" value="FAS1_dom_sf"/>
</dbReference>
<keyword evidence="3" id="KW-0443">Lipid metabolism</keyword>
<keyword evidence="6" id="KW-1185">Reference proteome</keyword>
<dbReference type="InterPro" id="IPR001087">
    <property type="entry name" value="GDSL"/>
</dbReference>
<dbReference type="Pfam" id="PF00657">
    <property type="entry name" value="Lipase_GDSL"/>
    <property type="match status" value="1"/>
</dbReference>
<dbReference type="InterPro" id="IPR036514">
    <property type="entry name" value="SGNH_hydro_sf"/>
</dbReference>
<dbReference type="Gene3D" id="2.30.180.10">
    <property type="entry name" value="FAS1 domain"/>
    <property type="match status" value="1"/>
</dbReference>
<gene>
    <name evidence="5" type="ORF">CSSPJE1EN1_LOCUS24120</name>
</gene>
<dbReference type="PANTHER" id="PTHR46020">
    <property type="entry name" value="OSJNBB0059K02.9 PROTEIN"/>
    <property type="match status" value="1"/>
</dbReference>
<dbReference type="PROSITE" id="PS50213">
    <property type="entry name" value="FAS1"/>
    <property type="match status" value="1"/>
</dbReference>
<dbReference type="SUPFAM" id="SSF82153">
    <property type="entry name" value="FAS1 domain"/>
    <property type="match status" value="1"/>
</dbReference>
<protein>
    <recommendedName>
        <fullName evidence="4">FAS1 domain-containing protein</fullName>
    </recommendedName>
</protein>
<dbReference type="InterPro" id="IPR000782">
    <property type="entry name" value="FAS1_domain"/>
</dbReference>
<dbReference type="EMBL" id="OZ020104">
    <property type="protein sequence ID" value="CAK9278642.1"/>
    <property type="molecule type" value="Genomic_DNA"/>
</dbReference>
<dbReference type="PANTHER" id="PTHR46020:SF4">
    <property type="entry name" value="OS04G0650200 PROTEIN"/>
    <property type="match status" value="1"/>
</dbReference>
<dbReference type="Proteomes" id="UP001497444">
    <property type="component" value="Chromosome 9"/>
</dbReference>
<accession>A0ABP0XIZ8</accession>
<proteinExistence type="inferred from homology"/>
<dbReference type="Gene3D" id="3.40.50.1110">
    <property type="entry name" value="SGNH hydrolase"/>
    <property type="match status" value="1"/>
</dbReference>
<evidence type="ECO:0000256" key="1">
    <source>
        <dbReference type="ARBA" id="ARBA00008668"/>
    </source>
</evidence>